<feature type="domain" description="NB-ARC" evidence="1">
    <location>
        <begin position="80"/>
        <end position="226"/>
    </location>
</feature>
<dbReference type="SUPFAM" id="SSF48452">
    <property type="entry name" value="TPR-like"/>
    <property type="match status" value="4"/>
</dbReference>
<accession>A0ABY7K3F6</accession>
<proteinExistence type="predicted"/>
<protein>
    <submittedName>
        <fullName evidence="3">Tetratricopeptide repeat protein</fullName>
    </submittedName>
</protein>
<keyword evidence="4" id="KW-1185">Reference proteome</keyword>
<evidence type="ECO:0000313" key="4">
    <source>
        <dbReference type="Proteomes" id="UP001164439"/>
    </source>
</evidence>
<evidence type="ECO:0000259" key="2">
    <source>
        <dbReference type="Pfam" id="PF25000"/>
    </source>
</evidence>
<dbReference type="InterPro" id="IPR011990">
    <property type="entry name" value="TPR-like_helical_dom_sf"/>
</dbReference>
<name>A0ABY7K3F6_9ACTN</name>
<dbReference type="PANTHER" id="PTHR46082:SF6">
    <property type="entry name" value="AAA+ ATPASE DOMAIN-CONTAINING PROTEIN-RELATED"/>
    <property type="match status" value="1"/>
</dbReference>
<sequence>MQPSDEDAGGRAAPGDMVDFRHGTFHGPVLGEWVQHTHFTAPQSAASWPCQVGTIPPQAACFQARAEPARATPALAGSWLADMHPTAVVSVVTGLGGVGKTQLAAHYARSLWQAGQLDVLVWITASSREAIMDGYTAAAADLIGADPGNLARAVAAFLAWLEPKEGQHPCRWLVVLDDVSDPADLDGLWPPPSLTGRVLVTTRRQDAALTTGCHHIPVGVFTPGESLAYLTHALPPGIPPEQLADLAADLGHLPLALSQAAAYLTDTATPAADYRRLLADRTTRLYEAAPDRLPHGQRTAVAATWALSIDRADRLRPHGLARPLLQLVAFLDANGIPETVLTSAPACMYLARHRSGITASDATNGRPGREMVSEWEVRLTLSALRRLSLIEHVPDTPQTPVRVHQLVQRAVRDTLTPASYAPTARIAADALLAAWPSIEHDAALGKALCANTSALITCAEDAVFQPDAHKVLHRMSRSLGEAGQAAAARDQLHRLATITASRLGPDHPETLGARRNLAYWRGEAGDAARAAAALADLLPDQVRVLGEDHPEIHGTRHDLARMRGIAGDEAGAAAAFTDLLADDVRVLGEAHPHTLGTRHNLAYWRGESGDTDGAAAALADLLPDQVRVLGEDHPQTLRTWRSLARMRGMAGDAAGAAAALADLLPEQVRVLGEDHPEILGTRHDLAYWRGAAGDAAEAVASFADLLADEVRLWGPDHPRALDTRRNLAAWQGRSGDAAGAAAVLADLLADEVRLLGADHPHTLTTRYNQARWRGLAGDVRGAAIACSRLLADEIRVLGGGHPHTLHTLRSLALWHGEAGDAAGAANDLTGVLPAFVRVLGEDHPAVLTTRYNLAHWHGVAGDAAEAAAALAALLDDQARVLGGSHSDTLATDRALVYWRMSAETLTLRGPRRLLVMLLRGLTARPDHRVRTVRTVNGHFVLALRHFP</sequence>
<gene>
    <name evidence="3" type="ORF">STRCI_000021</name>
</gene>
<reference evidence="3" key="1">
    <citation type="submission" date="2022-12" db="EMBL/GenBank/DDBJ databases">
        <authorList>
            <person name="Ruckert C."/>
            <person name="Busche T."/>
            <person name="Kalinowski J."/>
            <person name="Wittmann C."/>
        </authorList>
    </citation>
    <scope>NUCLEOTIDE SEQUENCE</scope>
    <source>
        <strain evidence="3">DSM 40467</strain>
    </source>
</reference>
<dbReference type="Pfam" id="PF00931">
    <property type="entry name" value="NB-ARC"/>
    <property type="match status" value="1"/>
</dbReference>
<dbReference type="EMBL" id="CP114413">
    <property type="protein sequence ID" value="WAZ19005.1"/>
    <property type="molecule type" value="Genomic_DNA"/>
</dbReference>
<dbReference type="InterPro" id="IPR056681">
    <property type="entry name" value="DUF7779"/>
</dbReference>
<dbReference type="PANTHER" id="PTHR46082">
    <property type="entry name" value="ATP/GTP-BINDING PROTEIN-RELATED"/>
    <property type="match status" value="1"/>
</dbReference>
<dbReference type="Pfam" id="PF25000">
    <property type="entry name" value="DUF7779"/>
    <property type="match status" value="1"/>
</dbReference>
<dbReference type="InterPro" id="IPR002182">
    <property type="entry name" value="NB-ARC"/>
</dbReference>
<evidence type="ECO:0000313" key="3">
    <source>
        <dbReference type="EMBL" id="WAZ19005.1"/>
    </source>
</evidence>
<dbReference type="Gene3D" id="1.25.40.10">
    <property type="entry name" value="Tetratricopeptide repeat domain"/>
    <property type="match status" value="2"/>
</dbReference>
<dbReference type="RefSeq" id="WP_269656688.1">
    <property type="nucleotide sequence ID" value="NZ_CP114413.1"/>
</dbReference>
<dbReference type="SUPFAM" id="SSF52540">
    <property type="entry name" value="P-loop containing nucleoside triphosphate hydrolases"/>
    <property type="match status" value="1"/>
</dbReference>
<dbReference type="Pfam" id="PF13374">
    <property type="entry name" value="TPR_10"/>
    <property type="match status" value="2"/>
</dbReference>
<evidence type="ECO:0000259" key="1">
    <source>
        <dbReference type="Pfam" id="PF00931"/>
    </source>
</evidence>
<dbReference type="InterPro" id="IPR053137">
    <property type="entry name" value="NLR-like"/>
</dbReference>
<dbReference type="Proteomes" id="UP001164439">
    <property type="component" value="Chromosome"/>
</dbReference>
<dbReference type="InterPro" id="IPR027417">
    <property type="entry name" value="P-loop_NTPase"/>
</dbReference>
<dbReference type="PRINTS" id="PR00364">
    <property type="entry name" value="DISEASERSIST"/>
</dbReference>
<feature type="domain" description="DUF7779" evidence="2">
    <location>
        <begin position="321"/>
        <end position="418"/>
    </location>
</feature>
<dbReference type="Gene3D" id="3.40.50.300">
    <property type="entry name" value="P-loop containing nucleotide triphosphate hydrolases"/>
    <property type="match status" value="1"/>
</dbReference>
<organism evidence="3 4">
    <name type="scientific">Streptomyces cinnabarinus</name>
    <dbReference type="NCBI Taxonomy" id="67287"/>
    <lineage>
        <taxon>Bacteria</taxon>
        <taxon>Bacillati</taxon>
        <taxon>Actinomycetota</taxon>
        <taxon>Actinomycetes</taxon>
        <taxon>Kitasatosporales</taxon>
        <taxon>Streptomycetaceae</taxon>
        <taxon>Streptomyces</taxon>
    </lineage>
</organism>